<dbReference type="SMART" id="SM00225">
    <property type="entry name" value="BTB"/>
    <property type="match status" value="1"/>
</dbReference>
<feature type="region of interest" description="Disordered" evidence="8">
    <location>
        <begin position="182"/>
        <end position="203"/>
    </location>
</feature>
<dbReference type="PROSITE" id="PS50157">
    <property type="entry name" value="ZINC_FINGER_C2H2_2"/>
    <property type="match status" value="1"/>
</dbReference>
<feature type="compositionally biased region" description="Low complexity" evidence="8">
    <location>
        <begin position="141"/>
        <end position="156"/>
    </location>
</feature>
<dbReference type="PROSITE" id="PS00028">
    <property type="entry name" value="ZINC_FINGER_C2H2_1"/>
    <property type="match status" value="1"/>
</dbReference>
<evidence type="ECO:0000256" key="5">
    <source>
        <dbReference type="ARBA" id="ARBA00022833"/>
    </source>
</evidence>
<keyword evidence="5" id="KW-0862">Zinc</keyword>
<dbReference type="InterPro" id="IPR011333">
    <property type="entry name" value="SKP1/BTB/POZ_sf"/>
</dbReference>
<feature type="region of interest" description="Disordered" evidence="8">
    <location>
        <begin position="375"/>
        <end position="426"/>
    </location>
</feature>
<evidence type="ECO:0000256" key="7">
    <source>
        <dbReference type="PROSITE-ProRule" id="PRU00042"/>
    </source>
</evidence>
<sequence length="554" mass="61358">MEQMLGRPSAPLGPVLHVCFPSVRASVLENLNRQREEGQLCDLSIQVQGQVFRAHRCVLAASSPYFHDQVLLKNVTTVSLPSVMDPLAFESVLTSVYTGQLSIVRDDIVNYVTVASFLQMWHIVDKCTDILKRSRPLAQLSPGGATSSSQQSPSSSDCCFAEEQDRGAGEQSVALEKREHGALPPLATWRRPHQQQQGRWARSSLSIPLKAESPRPDCHPAGGDHSCPVLPLMHNEENEADSGARNRFRTRLQRGREDEEHRRRGERWMEADEGVGELSEEEKVRVKCEEHQAGGRLRERECGGSEACHPSQTDPPPQWHGDADWPPGLCARSDGKKDSAGRGRAEEADEDGIDIGRFADGEFQTYDEIQEATGQVSQRPLLPVPPDEFAPGPSELSWPQTVSPVSQSSSVPPSSPPPLTSPSSPLSGTSYAGKVHYCHCGKAYTLKSMRDRHVKMQHLNLRPFACPVCSKSFKMKHHLTKHVKTHGSLRPYECVFCGKKIVWRDSFLKHQARCQRLSAASSASITVEVSCEREDELPSDDGPGQVKKEKTAEY</sequence>
<dbReference type="InterPro" id="IPR050457">
    <property type="entry name" value="ZnFinger_BTB_dom_contain"/>
</dbReference>
<evidence type="ECO:0000259" key="10">
    <source>
        <dbReference type="PROSITE" id="PS50157"/>
    </source>
</evidence>
<evidence type="ECO:0000313" key="12">
    <source>
        <dbReference type="Proteomes" id="UP000324632"/>
    </source>
</evidence>
<feature type="region of interest" description="Disordered" evidence="8">
    <location>
        <begin position="531"/>
        <end position="554"/>
    </location>
</feature>
<feature type="compositionally biased region" description="Low complexity" evidence="8">
    <location>
        <begin position="399"/>
        <end position="412"/>
    </location>
</feature>
<accession>A0A5A9NLY1</accession>
<dbReference type="GO" id="GO:0000981">
    <property type="term" value="F:DNA-binding transcription factor activity, RNA polymerase II-specific"/>
    <property type="evidence" value="ECO:0007669"/>
    <property type="project" value="TreeGrafter"/>
</dbReference>
<keyword evidence="2" id="KW-0479">Metal-binding</keyword>
<dbReference type="Gene3D" id="3.30.710.10">
    <property type="entry name" value="Potassium Channel Kv1.1, Chain A"/>
    <property type="match status" value="1"/>
</dbReference>
<feature type="compositionally biased region" description="Basic and acidic residues" evidence="8">
    <location>
        <begin position="292"/>
        <end position="303"/>
    </location>
</feature>
<evidence type="ECO:0000256" key="3">
    <source>
        <dbReference type="ARBA" id="ARBA00022737"/>
    </source>
</evidence>
<protein>
    <submittedName>
        <fullName evidence="11">Zinc finger and BTB domain-containing protein 22</fullName>
    </submittedName>
</protein>
<gene>
    <name evidence="11" type="ORF">E1301_Tti024052</name>
</gene>
<evidence type="ECO:0000256" key="2">
    <source>
        <dbReference type="ARBA" id="ARBA00022723"/>
    </source>
</evidence>
<keyword evidence="12" id="KW-1185">Reference proteome</keyword>
<dbReference type="Gene3D" id="3.30.160.60">
    <property type="entry name" value="Classic Zinc Finger"/>
    <property type="match status" value="1"/>
</dbReference>
<name>A0A5A9NLY1_9TELE</name>
<feature type="compositionally biased region" description="Polar residues" evidence="8">
    <location>
        <begin position="194"/>
        <end position="203"/>
    </location>
</feature>
<dbReference type="SUPFAM" id="SSF57667">
    <property type="entry name" value="beta-beta-alpha zinc fingers"/>
    <property type="match status" value="1"/>
</dbReference>
<dbReference type="SUPFAM" id="SSF54695">
    <property type="entry name" value="POZ domain"/>
    <property type="match status" value="1"/>
</dbReference>
<dbReference type="PANTHER" id="PTHR46105">
    <property type="entry name" value="AGAP004733-PA"/>
    <property type="match status" value="1"/>
</dbReference>
<dbReference type="EMBL" id="SOYY01000016">
    <property type="protein sequence ID" value="KAA0709876.1"/>
    <property type="molecule type" value="Genomic_DNA"/>
</dbReference>
<keyword evidence="3" id="KW-0677">Repeat</keyword>
<evidence type="ECO:0000259" key="9">
    <source>
        <dbReference type="PROSITE" id="PS50097"/>
    </source>
</evidence>
<dbReference type="PANTHER" id="PTHR46105:SF14">
    <property type="entry name" value="ZINC FINGER AND BTB DOMAIN-CONTAINING PROTEIN 22"/>
    <property type="match status" value="1"/>
</dbReference>
<dbReference type="Proteomes" id="UP000324632">
    <property type="component" value="Chromosome 16"/>
</dbReference>
<evidence type="ECO:0000256" key="6">
    <source>
        <dbReference type="ARBA" id="ARBA00023242"/>
    </source>
</evidence>
<keyword evidence="4 7" id="KW-0863">Zinc-finger</keyword>
<dbReference type="GO" id="GO:0000978">
    <property type="term" value="F:RNA polymerase II cis-regulatory region sequence-specific DNA binding"/>
    <property type="evidence" value="ECO:0007669"/>
    <property type="project" value="TreeGrafter"/>
</dbReference>
<proteinExistence type="predicted"/>
<dbReference type="Pfam" id="PF00651">
    <property type="entry name" value="BTB"/>
    <property type="match status" value="1"/>
</dbReference>
<feature type="compositionally biased region" description="Basic and acidic residues" evidence="8">
    <location>
        <begin position="333"/>
        <end position="346"/>
    </location>
</feature>
<dbReference type="InterPro" id="IPR013087">
    <property type="entry name" value="Znf_C2H2_type"/>
</dbReference>
<dbReference type="AlphaFoldDB" id="A0A5A9NLY1"/>
<dbReference type="FunFam" id="3.30.160.60:FF:000145">
    <property type="entry name" value="Zinc finger protein 574"/>
    <property type="match status" value="1"/>
</dbReference>
<dbReference type="GO" id="GO:0008270">
    <property type="term" value="F:zinc ion binding"/>
    <property type="evidence" value="ECO:0007669"/>
    <property type="project" value="UniProtKB-KW"/>
</dbReference>
<dbReference type="SMART" id="SM00355">
    <property type="entry name" value="ZnF_C2H2"/>
    <property type="match status" value="3"/>
</dbReference>
<dbReference type="InterPro" id="IPR036236">
    <property type="entry name" value="Znf_C2H2_sf"/>
</dbReference>
<dbReference type="GO" id="GO:0005634">
    <property type="term" value="C:nucleus"/>
    <property type="evidence" value="ECO:0007669"/>
    <property type="project" value="UniProtKB-SubCell"/>
</dbReference>
<keyword evidence="6" id="KW-0539">Nucleus</keyword>
<feature type="region of interest" description="Disordered" evidence="8">
    <location>
        <begin position="139"/>
        <end position="163"/>
    </location>
</feature>
<reference evidence="11 12" key="1">
    <citation type="journal article" date="2019" name="Mol. Ecol. Resour.">
        <title>Chromosome-level genome assembly of Triplophysa tibetana, a fish adapted to the harsh high-altitude environment of the Tibetan Plateau.</title>
        <authorList>
            <person name="Yang X."/>
            <person name="Liu H."/>
            <person name="Ma Z."/>
            <person name="Zou Y."/>
            <person name="Zou M."/>
            <person name="Mao Y."/>
            <person name="Li X."/>
            <person name="Wang H."/>
            <person name="Chen T."/>
            <person name="Wang W."/>
            <person name="Yang R."/>
        </authorList>
    </citation>
    <scope>NUCLEOTIDE SEQUENCE [LARGE SCALE GENOMIC DNA]</scope>
    <source>
        <strain evidence="11">TTIB1903HZAU</strain>
        <tissue evidence="11">Muscle</tissue>
    </source>
</reference>
<evidence type="ECO:0000256" key="1">
    <source>
        <dbReference type="ARBA" id="ARBA00004123"/>
    </source>
</evidence>
<feature type="region of interest" description="Disordered" evidence="8">
    <location>
        <begin position="292"/>
        <end position="356"/>
    </location>
</feature>
<comment type="subcellular location">
    <subcellularLocation>
        <location evidence="1">Nucleus</location>
    </subcellularLocation>
</comment>
<dbReference type="InterPro" id="IPR000210">
    <property type="entry name" value="BTB/POZ_dom"/>
</dbReference>
<organism evidence="11 12">
    <name type="scientific">Triplophysa tibetana</name>
    <dbReference type="NCBI Taxonomy" id="1572043"/>
    <lineage>
        <taxon>Eukaryota</taxon>
        <taxon>Metazoa</taxon>
        <taxon>Chordata</taxon>
        <taxon>Craniata</taxon>
        <taxon>Vertebrata</taxon>
        <taxon>Euteleostomi</taxon>
        <taxon>Actinopterygii</taxon>
        <taxon>Neopterygii</taxon>
        <taxon>Teleostei</taxon>
        <taxon>Ostariophysi</taxon>
        <taxon>Cypriniformes</taxon>
        <taxon>Nemacheilidae</taxon>
        <taxon>Triplophysa</taxon>
    </lineage>
</organism>
<feature type="domain" description="BTB" evidence="9">
    <location>
        <begin position="41"/>
        <end position="105"/>
    </location>
</feature>
<evidence type="ECO:0000256" key="8">
    <source>
        <dbReference type="SAM" id="MobiDB-lite"/>
    </source>
</evidence>
<dbReference type="PROSITE" id="PS50097">
    <property type="entry name" value="BTB"/>
    <property type="match status" value="1"/>
</dbReference>
<comment type="caution">
    <text evidence="11">The sequence shown here is derived from an EMBL/GenBank/DDBJ whole genome shotgun (WGS) entry which is preliminary data.</text>
</comment>
<feature type="domain" description="C2H2-type" evidence="10">
    <location>
        <begin position="464"/>
        <end position="491"/>
    </location>
</feature>
<evidence type="ECO:0000256" key="4">
    <source>
        <dbReference type="ARBA" id="ARBA00022771"/>
    </source>
</evidence>
<evidence type="ECO:0000313" key="11">
    <source>
        <dbReference type="EMBL" id="KAA0709876.1"/>
    </source>
</evidence>